<dbReference type="InterPro" id="IPR010979">
    <property type="entry name" value="Ribosomal_uS13-like_H2TH"/>
</dbReference>
<keyword evidence="3 5" id="KW-0687">Ribonucleoprotein</keyword>
<proteinExistence type="inferred from homology"/>
<dbReference type="GO" id="GO:0015935">
    <property type="term" value="C:small ribosomal subunit"/>
    <property type="evidence" value="ECO:0007669"/>
    <property type="project" value="TreeGrafter"/>
</dbReference>
<dbReference type="PROSITE" id="PS50159">
    <property type="entry name" value="RIBOSOMAL_S13_2"/>
    <property type="match status" value="1"/>
</dbReference>
<dbReference type="EMBL" id="ML220114">
    <property type="protein sequence ID" value="TGZ82747.1"/>
    <property type="molecule type" value="Genomic_DNA"/>
</dbReference>
<dbReference type="Gene3D" id="1.10.8.50">
    <property type="match status" value="1"/>
</dbReference>
<name>A0A4S2N138_9PEZI</name>
<dbReference type="GO" id="GO:0005739">
    <property type="term" value="C:mitochondrion"/>
    <property type="evidence" value="ECO:0007669"/>
    <property type="project" value="TreeGrafter"/>
</dbReference>
<evidence type="ECO:0000256" key="5">
    <source>
        <dbReference type="RuleBase" id="RU003830"/>
    </source>
</evidence>
<protein>
    <recommendedName>
        <fullName evidence="4">Small ribosomal subunit protein uS13m</fullName>
    </recommendedName>
</protein>
<keyword evidence="7" id="KW-1185">Reference proteome</keyword>
<dbReference type="InterPro" id="IPR001892">
    <property type="entry name" value="Ribosomal_uS13"/>
</dbReference>
<dbReference type="PANTHER" id="PTHR10871">
    <property type="entry name" value="30S RIBOSOMAL PROTEIN S13/40S RIBOSOMAL PROTEIN S18"/>
    <property type="match status" value="1"/>
</dbReference>
<reference evidence="6 7" key="1">
    <citation type="submission" date="2019-04" db="EMBL/GenBank/DDBJ databases">
        <title>Comparative genomics and transcriptomics to analyze fruiting body development in filamentous ascomycetes.</title>
        <authorList>
            <consortium name="DOE Joint Genome Institute"/>
            <person name="Lutkenhaus R."/>
            <person name="Traeger S."/>
            <person name="Breuer J."/>
            <person name="Kuo A."/>
            <person name="Lipzen A."/>
            <person name="Pangilinan J."/>
            <person name="Dilworth D."/>
            <person name="Sandor L."/>
            <person name="Poggeler S."/>
            <person name="Barry K."/>
            <person name="Grigoriev I.V."/>
            <person name="Nowrousian M."/>
        </authorList>
    </citation>
    <scope>NUCLEOTIDE SEQUENCE [LARGE SCALE GENOMIC DNA]</scope>
    <source>
        <strain evidence="6 7">CBS 389.68</strain>
    </source>
</reference>
<organism evidence="6 7">
    <name type="scientific">Ascodesmis nigricans</name>
    <dbReference type="NCBI Taxonomy" id="341454"/>
    <lineage>
        <taxon>Eukaryota</taxon>
        <taxon>Fungi</taxon>
        <taxon>Dikarya</taxon>
        <taxon>Ascomycota</taxon>
        <taxon>Pezizomycotina</taxon>
        <taxon>Pezizomycetes</taxon>
        <taxon>Pezizales</taxon>
        <taxon>Ascodesmidaceae</taxon>
        <taxon>Ascodesmis</taxon>
    </lineage>
</organism>
<dbReference type="GO" id="GO:0003735">
    <property type="term" value="F:structural constituent of ribosome"/>
    <property type="evidence" value="ECO:0007669"/>
    <property type="project" value="InterPro"/>
</dbReference>
<dbReference type="Pfam" id="PF00416">
    <property type="entry name" value="Ribosomal_S13"/>
    <property type="match status" value="1"/>
</dbReference>
<evidence type="ECO:0000313" key="7">
    <source>
        <dbReference type="Proteomes" id="UP000298138"/>
    </source>
</evidence>
<dbReference type="AlphaFoldDB" id="A0A4S2N138"/>
<dbReference type="FunFam" id="1.10.8.50:FF:000001">
    <property type="entry name" value="30S ribosomal protein S13"/>
    <property type="match status" value="1"/>
</dbReference>
<evidence type="ECO:0000256" key="2">
    <source>
        <dbReference type="ARBA" id="ARBA00022980"/>
    </source>
</evidence>
<dbReference type="GO" id="GO:0006412">
    <property type="term" value="P:translation"/>
    <property type="evidence" value="ECO:0007669"/>
    <property type="project" value="InterPro"/>
</dbReference>
<evidence type="ECO:0000256" key="1">
    <source>
        <dbReference type="ARBA" id="ARBA00008080"/>
    </source>
</evidence>
<evidence type="ECO:0000313" key="6">
    <source>
        <dbReference type="EMBL" id="TGZ82747.1"/>
    </source>
</evidence>
<evidence type="ECO:0000256" key="3">
    <source>
        <dbReference type="ARBA" id="ARBA00023274"/>
    </source>
</evidence>
<dbReference type="InterPro" id="IPR027437">
    <property type="entry name" value="Rbsml_uS13_C"/>
</dbReference>
<keyword evidence="2 5" id="KW-0689">Ribosomal protein</keyword>
<accession>A0A4S2N138</accession>
<dbReference type="Proteomes" id="UP000298138">
    <property type="component" value="Unassembled WGS sequence"/>
</dbReference>
<dbReference type="PANTHER" id="PTHR10871:SF1">
    <property type="entry name" value="SMALL RIBOSOMAL SUBUNIT PROTEIN US13M"/>
    <property type="match status" value="1"/>
</dbReference>
<dbReference type="PROSITE" id="PS00646">
    <property type="entry name" value="RIBOSOMAL_S13_1"/>
    <property type="match status" value="1"/>
</dbReference>
<evidence type="ECO:0000256" key="4">
    <source>
        <dbReference type="ARBA" id="ARBA00040757"/>
    </source>
</evidence>
<gene>
    <name evidence="6" type="ORF">EX30DRAFT_304431</name>
</gene>
<dbReference type="GO" id="GO:0003723">
    <property type="term" value="F:RNA binding"/>
    <property type="evidence" value="ECO:0007669"/>
    <property type="project" value="InterPro"/>
</dbReference>
<dbReference type="SUPFAM" id="SSF46946">
    <property type="entry name" value="S13-like H2TH domain"/>
    <property type="match status" value="1"/>
</dbReference>
<dbReference type="OrthoDB" id="525520at2759"/>
<dbReference type="PIRSF" id="PIRSF002134">
    <property type="entry name" value="Ribosomal_S13"/>
    <property type="match status" value="1"/>
</dbReference>
<comment type="similarity">
    <text evidence="1 5">Belongs to the universal ribosomal protein uS13 family.</text>
</comment>
<sequence length="121" mass="13938">MVFIFNTNIPDSRIVKTALQGFYGIGPNIAHRLCAKLSIHDTARFTQLSTAKVTNLNAELTKMAPVIEMDLRRKLQDDIKRLRDIGSYRGRRHAQSLPVRGQRTRSQIQNARKFNRVDRYA</sequence>
<dbReference type="InterPro" id="IPR018269">
    <property type="entry name" value="Ribosomal_uS13_CS"/>
</dbReference>
<dbReference type="STRING" id="341454.A0A4S2N138"/>
<dbReference type="Gene3D" id="4.10.910.10">
    <property type="entry name" value="30s ribosomal protein s13, domain 2"/>
    <property type="match status" value="1"/>
</dbReference>
<dbReference type="HAMAP" id="MF_01315">
    <property type="entry name" value="Ribosomal_uS13"/>
    <property type="match status" value="1"/>
</dbReference>
<dbReference type="FunCoup" id="A0A4S2N138">
    <property type="interactions" value="326"/>
</dbReference>
<dbReference type="InParanoid" id="A0A4S2N138"/>